<dbReference type="EMBL" id="QUTF01018967">
    <property type="protein sequence ID" value="RHZ00767.1"/>
    <property type="molecule type" value="Genomic_DNA"/>
</dbReference>
<proteinExistence type="predicted"/>
<feature type="signal peptide" evidence="2">
    <location>
        <begin position="1"/>
        <end position="45"/>
    </location>
</feature>
<evidence type="ECO:0000313" key="4">
    <source>
        <dbReference type="EMBL" id="RHY71356.1"/>
    </source>
</evidence>
<feature type="region of interest" description="Disordered" evidence="1">
    <location>
        <begin position="164"/>
        <end position="184"/>
    </location>
</feature>
<dbReference type="Proteomes" id="UP000266643">
    <property type="component" value="Unassembled WGS sequence"/>
</dbReference>
<keyword evidence="2" id="KW-0732">Signal</keyword>
<dbReference type="Proteomes" id="UP000283543">
    <property type="component" value="Unassembled WGS sequence"/>
</dbReference>
<evidence type="ECO:0008006" key="9">
    <source>
        <dbReference type="Google" id="ProtNLM"/>
    </source>
</evidence>
<dbReference type="Proteomes" id="UP000286510">
    <property type="component" value="Unassembled WGS sequence"/>
</dbReference>
<dbReference type="AlphaFoldDB" id="A0A397DZZ9"/>
<dbReference type="EMBL" id="QUTD01003778">
    <property type="protein sequence ID" value="RHY71356.1"/>
    <property type="molecule type" value="Genomic_DNA"/>
</dbReference>
<comment type="caution">
    <text evidence="4">The sequence shown here is derived from an EMBL/GenBank/DDBJ whole genome shotgun (WGS) entry which is preliminary data.</text>
</comment>
<evidence type="ECO:0000313" key="5">
    <source>
        <dbReference type="EMBL" id="RHZ00767.1"/>
    </source>
</evidence>
<feature type="chain" id="PRO_5036074528" description="RxLR effector protein" evidence="2">
    <location>
        <begin position="46"/>
        <end position="184"/>
    </location>
</feature>
<reference evidence="6 7" key="1">
    <citation type="submission" date="2018-08" db="EMBL/GenBank/DDBJ databases">
        <title>Aphanomyces genome sequencing and annotation.</title>
        <authorList>
            <person name="Minardi D."/>
            <person name="Oidtmann B."/>
            <person name="Van Der Giezen M."/>
            <person name="Studholme D.J."/>
        </authorList>
    </citation>
    <scope>NUCLEOTIDE SEQUENCE [LARGE SCALE GENOMIC DNA]</scope>
    <source>
        <strain evidence="4 6">D2</strain>
        <strain evidence="5 8">FDL457</strain>
        <strain evidence="3 7">Si</strain>
    </source>
</reference>
<evidence type="ECO:0000313" key="8">
    <source>
        <dbReference type="Proteomes" id="UP000286510"/>
    </source>
</evidence>
<protein>
    <recommendedName>
        <fullName evidence="9">RxLR effector protein</fullName>
    </recommendedName>
</protein>
<sequence>MQRGGIVIPSRCHHIHSIFRSIMRSQRTFSLLLVLLMLLCAIAFGDQATSSTDDNQVTALRGLAKHYNELANTNDTPRNLLFSSETRGRFTGAFGNVRHHVRGAIDRTHQGIKAAVSKHAPKLNGHVAGLLNRAQVVGGRVANRIREATGNAKGHARNFFKRVKSPFGKKGGAGKHHVEPYGNN</sequence>
<gene>
    <name evidence="5" type="ORF">DYB26_011654</name>
    <name evidence="4" type="ORF">DYB30_013122</name>
    <name evidence="3" type="ORF">DYB34_009766</name>
</gene>
<organism evidence="4 6">
    <name type="scientific">Aphanomyces astaci</name>
    <name type="common">Crayfish plague agent</name>
    <dbReference type="NCBI Taxonomy" id="112090"/>
    <lineage>
        <taxon>Eukaryota</taxon>
        <taxon>Sar</taxon>
        <taxon>Stramenopiles</taxon>
        <taxon>Oomycota</taxon>
        <taxon>Saprolegniomycetes</taxon>
        <taxon>Saprolegniales</taxon>
        <taxon>Verrucalvaceae</taxon>
        <taxon>Aphanomyces</taxon>
    </lineage>
</organism>
<evidence type="ECO:0000313" key="7">
    <source>
        <dbReference type="Proteomes" id="UP000283543"/>
    </source>
</evidence>
<evidence type="ECO:0000256" key="2">
    <source>
        <dbReference type="SAM" id="SignalP"/>
    </source>
</evidence>
<evidence type="ECO:0000256" key="1">
    <source>
        <dbReference type="SAM" id="MobiDB-lite"/>
    </source>
</evidence>
<evidence type="ECO:0000313" key="3">
    <source>
        <dbReference type="EMBL" id="RHY48429.1"/>
    </source>
</evidence>
<evidence type="ECO:0000313" key="6">
    <source>
        <dbReference type="Proteomes" id="UP000266643"/>
    </source>
</evidence>
<accession>A0A397DZZ9</accession>
<name>A0A397DZZ9_APHAT</name>
<dbReference type="EMBL" id="QUTB01006820">
    <property type="protein sequence ID" value="RHY48429.1"/>
    <property type="molecule type" value="Genomic_DNA"/>
</dbReference>